<dbReference type="EMBL" id="CP119952">
    <property type="protein sequence ID" value="WFC95281.1"/>
    <property type="molecule type" value="Genomic_DNA"/>
</dbReference>
<dbReference type="PANTHER" id="PTHR23504">
    <property type="entry name" value="MAJOR FACILITATOR SUPERFAMILY DOMAIN-CONTAINING PROTEIN 10"/>
    <property type="match status" value="1"/>
</dbReference>
<dbReference type="InterPro" id="IPR011701">
    <property type="entry name" value="MFS"/>
</dbReference>
<keyword evidence="4 7" id="KW-1133">Transmembrane helix</keyword>
<keyword evidence="3 7" id="KW-0812">Transmembrane</keyword>
<evidence type="ECO:0000313" key="9">
    <source>
        <dbReference type="Proteomes" id="UP001216638"/>
    </source>
</evidence>
<accession>A0AAF0IPU0</accession>
<feature type="transmembrane region" description="Helical" evidence="7">
    <location>
        <begin position="744"/>
        <end position="762"/>
    </location>
</feature>
<feature type="compositionally biased region" description="Basic and acidic residues" evidence="6">
    <location>
        <begin position="305"/>
        <end position="314"/>
    </location>
</feature>
<feature type="transmembrane region" description="Helical" evidence="7">
    <location>
        <begin position="668"/>
        <end position="694"/>
    </location>
</feature>
<evidence type="ECO:0000256" key="4">
    <source>
        <dbReference type="ARBA" id="ARBA00022989"/>
    </source>
</evidence>
<evidence type="ECO:0008006" key="10">
    <source>
        <dbReference type="Google" id="ProtNLM"/>
    </source>
</evidence>
<feature type="compositionally biased region" description="Basic and acidic residues" evidence="6">
    <location>
        <begin position="470"/>
        <end position="484"/>
    </location>
</feature>
<name>A0AAF0IPU0_9BASI</name>
<feature type="transmembrane region" description="Helical" evidence="7">
    <location>
        <begin position="222"/>
        <end position="244"/>
    </location>
</feature>
<dbReference type="PANTHER" id="PTHR23504:SF17">
    <property type="entry name" value="MAJOR FACILITATOR SUPERFAMILY (MFS) PROFILE DOMAIN-CONTAINING PROTEIN"/>
    <property type="match status" value="1"/>
</dbReference>
<feature type="transmembrane region" description="Helical" evidence="7">
    <location>
        <begin position="264"/>
        <end position="287"/>
    </location>
</feature>
<keyword evidence="2" id="KW-0813">Transport</keyword>
<dbReference type="PRINTS" id="PR01035">
    <property type="entry name" value="TCRTETA"/>
</dbReference>
<dbReference type="InterPro" id="IPR036259">
    <property type="entry name" value="MFS_trans_sf"/>
</dbReference>
<dbReference type="GO" id="GO:0016020">
    <property type="term" value="C:membrane"/>
    <property type="evidence" value="ECO:0007669"/>
    <property type="project" value="UniProtKB-SubCell"/>
</dbReference>
<dbReference type="AlphaFoldDB" id="A0AAF0IPU0"/>
<feature type="transmembrane region" description="Helical" evidence="7">
    <location>
        <begin position="95"/>
        <end position="119"/>
    </location>
</feature>
<comment type="subcellular location">
    <subcellularLocation>
        <location evidence="1">Membrane</location>
        <topology evidence="1">Multi-pass membrane protein</topology>
    </subcellularLocation>
</comment>
<evidence type="ECO:0000256" key="5">
    <source>
        <dbReference type="ARBA" id="ARBA00023136"/>
    </source>
</evidence>
<reference evidence="8" key="1">
    <citation type="submission" date="2023-03" db="EMBL/GenBank/DDBJ databases">
        <title>Mating type loci evolution in Malassezia.</title>
        <authorList>
            <person name="Coelho M.A."/>
        </authorList>
    </citation>
    <scope>NUCLEOTIDE SEQUENCE</scope>
    <source>
        <strain evidence="8">CBS 14135</strain>
    </source>
</reference>
<feature type="transmembrane region" description="Helical" evidence="7">
    <location>
        <begin position="131"/>
        <end position="152"/>
    </location>
</feature>
<evidence type="ECO:0000256" key="7">
    <source>
        <dbReference type="SAM" id="Phobius"/>
    </source>
</evidence>
<keyword evidence="5 7" id="KW-0472">Membrane</keyword>
<evidence type="ECO:0000256" key="2">
    <source>
        <dbReference type="ARBA" id="ARBA00022448"/>
    </source>
</evidence>
<gene>
    <name evidence="8" type="ORF">MBRA1_001928</name>
</gene>
<dbReference type="Gene3D" id="1.20.1250.20">
    <property type="entry name" value="MFS general substrate transporter like domains"/>
    <property type="match status" value="2"/>
</dbReference>
<keyword evidence="9" id="KW-1185">Reference proteome</keyword>
<dbReference type="GO" id="GO:0022857">
    <property type="term" value="F:transmembrane transporter activity"/>
    <property type="evidence" value="ECO:0007669"/>
    <property type="project" value="InterPro"/>
</dbReference>
<evidence type="ECO:0000256" key="3">
    <source>
        <dbReference type="ARBA" id="ARBA00022692"/>
    </source>
</evidence>
<feature type="transmembrane region" description="Helical" evidence="7">
    <location>
        <begin position="601"/>
        <end position="618"/>
    </location>
</feature>
<proteinExistence type="predicted"/>
<evidence type="ECO:0000256" key="1">
    <source>
        <dbReference type="ARBA" id="ARBA00004141"/>
    </source>
</evidence>
<evidence type="ECO:0000256" key="6">
    <source>
        <dbReference type="SAM" id="MobiDB-lite"/>
    </source>
</evidence>
<evidence type="ECO:0000313" key="8">
    <source>
        <dbReference type="EMBL" id="WFC95281.1"/>
    </source>
</evidence>
<sequence>MPVSPDEVPMQSPGRERAPSVSFKRRAPHDPFGTVRSWLRGGRERASMLENPHLRHLRETTEGWEHPARYTNASHVTVPTMLAAPESTPIPLLPYTVLCLLIFGEFCSAGVAGPFLFFMLDDFRVGDESQVGFWAGILAAVFFFAQFLTSLLWASAAEKHGRRLVLQVSLVGSTISLASFGLSRSLASALFFRLAQGFFNGAVGVAKGAVRDLTDETNESRAYAQMGFCWGMGGIIGPILGGLLEHPAQKYAWVFGSSTFLQRYPYALPCFVAASFTALGALLSLFLEPHAGPKVVQLPEDDEAHSELEGDDGWRSPSITTPNADDEENEEMSVYSVPHSTTRGRRTTPHGAVGRNPSNTGSVYGASPSLRGLSNDPRGRASSSYFAPSLRRSGRTLSVGTGRPISFFAPSVADDLELSESLRRDSNMSLIERFVLANDDALLSVTDLWVAAATHGEEAQETADSTLRPQYHDDAESVAEDDRTSPYGETPPLFGTSFHGSEHEVSRRDHGYLPPAHFQRMHRTQSQASHASGKASVQQTAPAEAEAETELPVVPPSLWALIPVVIVIHYGILSFHSATFDQVFLAFLVTPEPSGGLGLNAGHYAVLIASMAVCQLYFQFRLYPNLGPPNGPLSHLAMFQLGVMLYLPCYLLFPFLRTFLLPNTDVLVMLAMIAFATLRWLANVVSFTAIMVLLNAWTPPHLVPLANGLAQTVSSAARCVGPIVGGLVWAKSIQDGPTAHPWPFNYFLGFVFVGLVALFAGLQARWLKDR</sequence>
<feature type="region of interest" description="Disordered" evidence="6">
    <location>
        <begin position="1"/>
        <end position="28"/>
    </location>
</feature>
<feature type="compositionally biased region" description="Basic and acidic residues" evidence="6">
    <location>
        <begin position="500"/>
        <end position="511"/>
    </location>
</feature>
<feature type="compositionally biased region" description="Polar residues" evidence="6">
    <location>
        <begin position="524"/>
        <end position="539"/>
    </location>
</feature>
<protein>
    <recommendedName>
        <fullName evidence="10">Major facilitator superfamily (MFS) profile domain-containing protein</fullName>
    </recommendedName>
</protein>
<dbReference type="InterPro" id="IPR001958">
    <property type="entry name" value="Tet-R_TetA/multi-R_MdtG-like"/>
</dbReference>
<dbReference type="SUPFAM" id="SSF103473">
    <property type="entry name" value="MFS general substrate transporter"/>
    <property type="match status" value="1"/>
</dbReference>
<feature type="region of interest" description="Disordered" evidence="6">
    <location>
        <begin position="301"/>
        <end position="387"/>
    </location>
</feature>
<feature type="region of interest" description="Disordered" evidence="6">
    <location>
        <begin position="456"/>
        <end position="544"/>
    </location>
</feature>
<feature type="transmembrane region" description="Helical" evidence="7">
    <location>
        <begin position="164"/>
        <end position="183"/>
    </location>
</feature>
<feature type="transmembrane region" description="Helical" evidence="7">
    <location>
        <begin position="558"/>
        <end position="589"/>
    </location>
</feature>
<dbReference type="Pfam" id="PF07690">
    <property type="entry name" value="MFS_1"/>
    <property type="match status" value="1"/>
</dbReference>
<feature type="transmembrane region" description="Helical" evidence="7">
    <location>
        <begin position="638"/>
        <end position="656"/>
    </location>
</feature>
<dbReference type="Proteomes" id="UP001216638">
    <property type="component" value="Chromosome 2"/>
</dbReference>
<organism evidence="8 9">
    <name type="scientific">Malassezia brasiliensis</name>
    <dbReference type="NCBI Taxonomy" id="1821822"/>
    <lineage>
        <taxon>Eukaryota</taxon>
        <taxon>Fungi</taxon>
        <taxon>Dikarya</taxon>
        <taxon>Basidiomycota</taxon>
        <taxon>Ustilaginomycotina</taxon>
        <taxon>Malasseziomycetes</taxon>
        <taxon>Malasseziales</taxon>
        <taxon>Malasseziaceae</taxon>
        <taxon>Malassezia</taxon>
    </lineage>
</organism>